<evidence type="ECO:0000313" key="3">
    <source>
        <dbReference type="Proteomes" id="UP000032247"/>
    </source>
</evidence>
<comment type="caution">
    <text evidence="2">The sequence shown here is derived from an EMBL/GenBank/DDBJ whole genome shotgun (WGS) entry which is preliminary data.</text>
</comment>
<dbReference type="EMBL" id="JXBC01000014">
    <property type="protein sequence ID" value="KIU04446.1"/>
    <property type="molecule type" value="Genomic_DNA"/>
</dbReference>
<dbReference type="PATRIC" id="fig|1423.173.peg.4893"/>
<feature type="compositionally biased region" description="Basic and acidic residues" evidence="1">
    <location>
        <begin position="143"/>
        <end position="213"/>
    </location>
</feature>
<dbReference type="AlphaFoldDB" id="A0A0D1KMN4"/>
<evidence type="ECO:0000256" key="1">
    <source>
        <dbReference type="SAM" id="MobiDB-lite"/>
    </source>
</evidence>
<proteinExistence type="predicted"/>
<gene>
    <name evidence="2" type="ORF">SC09_contig8orf00090</name>
</gene>
<feature type="compositionally biased region" description="Polar residues" evidence="1">
    <location>
        <begin position="122"/>
        <end position="142"/>
    </location>
</feature>
<feature type="compositionally biased region" description="Basic residues" evidence="1">
    <location>
        <begin position="214"/>
        <end position="225"/>
    </location>
</feature>
<dbReference type="Proteomes" id="UP000032247">
    <property type="component" value="Unassembled WGS sequence"/>
</dbReference>
<reference evidence="2 3" key="1">
    <citation type="submission" date="2014-12" db="EMBL/GenBank/DDBJ databases">
        <title>Comparative genome analysis of Bacillus coagulans HM-08, Clostridium butyricum HM-68, Bacillus subtilis HM-66 and Bacillus licheniformis BL-09.</title>
        <authorList>
            <person name="Zhang H."/>
        </authorList>
    </citation>
    <scope>NUCLEOTIDE SEQUENCE [LARGE SCALE GENOMIC DNA]</scope>
    <source>
        <strain evidence="2 3">HM-66</strain>
    </source>
</reference>
<sequence length="225" mass="26208">MNKKMTFEKQIKVRALLKENVYYSLKNKPRGFNKRVNDLVELMENLTDGVIEWSEIKHLDSLEELVIYFNKRGLLDVSALQQPTLNSFHLNSETHYATNNTVQQSVVPTLNKPNNEIPLKQHPQSISEQENRDSNIPITPQSIEEHAENSEEQTKADNQQHNEFVKDDQISDRNKDEMASSKKSELKEDIRTEDNKTSDKEIKSDGKEVDDKTRKRLEKLKKRFG</sequence>
<name>A0A0D1KMN4_BACIU</name>
<accession>A0A0D1KMN4</accession>
<feature type="region of interest" description="Disordered" evidence="1">
    <location>
        <begin position="110"/>
        <end position="225"/>
    </location>
</feature>
<evidence type="ECO:0000313" key="2">
    <source>
        <dbReference type="EMBL" id="KIU04446.1"/>
    </source>
</evidence>
<organism evidence="2 3">
    <name type="scientific">Bacillus subtilis</name>
    <dbReference type="NCBI Taxonomy" id="1423"/>
    <lineage>
        <taxon>Bacteria</taxon>
        <taxon>Bacillati</taxon>
        <taxon>Bacillota</taxon>
        <taxon>Bacilli</taxon>
        <taxon>Bacillales</taxon>
        <taxon>Bacillaceae</taxon>
        <taxon>Bacillus</taxon>
    </lineage>
</organism>
<protein>
    <submittedName>
        <fullName evidence="2">Uncharacterized protein</fullName>
    </submittedName>
</protein>